<sequence>MASFSASESLCGPHSFADQRIEWTRPTLHRSHPTARHV</sequence>
<reference evidence="1" key="1">
    <citation type="submission" date="2013-05" db="EMBL/GenBank/DDBJ databases">
        <title>Genome assembly of Cystobacter fuscus DSM 2262.</title>
        <authorList>
            <person name="Sharma G."/>
            <person name="Khatri I."/>
            <person name="Kaur C."/>
            <person name="Mayilraj S."/>
            <person name="Subramanian S."/>
        </authorList>
    </citation>
    <scope>NUCLEOTIDE SEQUENCE [LARGE SCALE GENOMIC DNA]</scope>
    <source>
        <strain evidence="1">DSM 2262</strain>
    </source>
</reference>
<dbReference type="EMBL" id="ANAH02000004">
    <property type="protein sequence ID" value="EPX63862.1"/>
    <property type="molecule type" value="Genomic_DNA"/>
</dbReference>
<dbReference type="Proteomes" id="UP000011682">
    <property type="component" value="Unassembled WGS sequence"/>
</dbReference>
<dbReference type="AlphaFoldDB" id="S9PMZ7"/>
<evidence type="ECO:0000313" key="2">
    <source>
        <dbReference type="Proteomes" id="UP000011682"/>
    </source>
</evidence>
<keyword evidence="2" id="KW-1185">Reference proteome</keyword>
<proteinExistence type="predicted"/>
<protein>
    <submittedName>
        <fullName evidence="1">Uncharacterized protein</fullName>
    </submittedName>
</protein>
<evidence type="ECO:0000313" key="1">
    <source>
        <dbReference type="EMBL" id="EPX63862.1"/>
    </source>
</evidence>
<gene>
    <name evidence="1" type="ORF">D187_004991</name>
</gene>
<organism evidence="1 2">
    <name type="scientific">Cystobacter fuscus (strain ATCC 25194 / DSM 2262 / NBRC 100088 / M29)</name>
    <dbReference type="NCBI Taxonomy" id="1242864"/>
    <lineage>
        <taxon>Bacteria</taxon>
        <taxon>Pseudomonadati</taxon>
        <taxon>Myxococcota</taxon>
        <taxon>Myxococcia</taxon>
        <taxon>Myxococcales</taxon>
        <taxon>Cystobacterineae</taxon>
        <taxon>Archangiaceae</taxon>
        <taxon>Cystobacter</taxon>
    </lineage>
</organism>
<name>S9PMZ7_CYSF2</name>
<comment type="caution">
    <text evidence="1">The sequence shown here is derived from an EMBL/GenBank/DDBJ whole genome shotgun (WGS) entry which is preliminary data.</text>
</comment>
<accession>S9PMZ7</accession>